<reference evidence="2" key="1">
    <citation type="journal article" date="2019" name="Int. J. Syst. Evol. Microbiol.">
        <title>The Global Catalogue of Microorganisms (GCM) 10K type strain sequencing project: providing services to taxonomists for standard genome sequencing and annotation.</title>
        <authorList>
            <consortium name="The Broad Institute Genomics Platform"/>
            <consortium name="The Broad Institute Genome Sequencing Center for Infectious Disease"/>
            <person name="Wu L."/>
            <person name="Ma J."/>
        </authorList>
    </citation>
    <scope>NUCLEOTIDE SEQUENCE [LARGE SCALE GENOMIC DNA]</scope>
    <source>
        <strain evidence="2">NBRC 106396</strain>
    </source>
</reference>
<accession>A0ABW2NU30</accession>
<gene>
    <name evidence="1" type="ORF">ACFQPF_15580</name>
</gene>
<protein>
    <submittedName>
        <fullName evidence="1">Uncharacterized protein</fullName>
    </submittedName>
</protein>
<keyword evidence="2" id="KW-1185">Reference proteome</keyword>
<organism evidence="1 2">
    <name type="scientific">Fictibacillus iocasae</name>
    <dbReference type="NCBI Taxonomy" id="2715437"/>
    <lineage>
        <taxon>Bacteria</taxon>
        <taxon>Bacillati</taxon>
        <taxon>Bacillota</taxon>
        <taxon>Bacilli</taxon>
        <taxon>Bacillales</taxon>
        <taxon>Fictibacillaceae</taxon>
        <taxon>Fictibacillus</taxon>
    </lineage>
</organism>
<dbReference type="Proteomes" id="UP001596549">
    <property type="component" value="Unassembled WGS sequence"/>
</dbReference>
<evidence type="ECO:0000313" key="2">
    <source>
        <dbReference type="Proteomes" id="UP001596549"/>
    </source>
</evidence>
<evidence type="ECO:0000313" key="1">
    <source>
        <dbReference type="EMBL" id="MFC7373061.1"/>
    </source>
</evidence>
<name>A0ABW2NU30_9BACL</name>
<dbReference type="RefSeq" id="WP_379750629.1">
    <property type="nucleotide sequence ID" value="NZ_JBHTCP010000049.1"/>
</dbReference>
<sequence length="151" mass="17949">MKQYSKMLLAMGDADFNDYADKGDWLYIATSKDTKKGRFRLPHYIHYFVALTEKRMPSEIGIVKQLKKPITAMVLAELDYRSRNKNLSLLTDDQLAEYEWFLEKVNAQPEHTPMAVTWQEKVFPKKEKKLNVHKKFFTGLLKEEKQQLFQW</sequence>
<comment type="caution">
    <text evidence="1">The sequence shown here is derived from an EMBL/GenBank/DDBJ whole genome shotgun (WGS) entry which is preliminary data.</text>
</comment>
<dbReference type="EMBL" id="JBHTCP010000049">
    <property type="protein sequence ID" value="MFC7373061.1"/>
    <property type="molecule type" value="Genomic_DNA"/>
</dbReference>
<proteinExistence type="predicted"/>